<comment type="caution">
    <text evidence="1">The sequence shown here is derived from an EMBL/GenBank/DDBJ whole genome shotgun (WGS) entry which is preliminary data.</text>
</comment>
<dbReference type="EMBL" id="DRUB01000061">
    <property type="protein sequence ID" value="HHR95884.1"/>
    <property type="molecule type" value="Genomic_DNA"/>
</dbReference>
<gene>
    <name evidence="2" type="ORF">ENL47_03465</name>
    <name evidence="1" type="ORF">ENM84_06800</name>
</gene>
<evidence type="ECO:0000313" key="2">
    <source>
        <dbReference type="EMBL" id="HHR95884.1"/>
    </source>
</evidence>
<evidence type="ECO:0000313" key="1">
    <source>
        <dbReference type="EMBL" id="HHP82355.1"/>
    </source>
</evidence>
<dbReference type="Pfam" id="PF09891">
    <property type="entry name" value="DUF2118"/>
    <property type="match status" value="1"/>
</dbReference>
<dbReference type="EMBL" id="DRZI01000289">
    <property type="protein sequence ID" value="HHP82355.1"/>
    <property type="molecule type" value="Genomic_DNA"/>
</dbReference>
<proteinExistence type="predicted"/>
<dbReference type="InterPro" id="IPR019217">
    <property type="entry name" value="DUF2118"/>
</dbReference>
<sequence>MKDLDKFKARVIKRDPMKALDSHLLNILLNEKSKIYIDLTLGIFCHNPMKNNGEEFIELLYEKVIDYVIDIESRKILIDLAIYCPNKDLLLYIKSGNTIEIIEVQGKKVHSLVFEGDKVNFGDKLFYVVTNKNEVHVIKSHLKGIVLFIGEVFSNGIQNEIMVIAKEENIYELSRCKY</sequence>
<name>A0A7C5TI06_9CREN</name>
<reference evidence="1" key="1">
    <citation type="journal article" date="2020" name="mSystems">
        <title>Genome- and Community-Level Interaction Insights into Carbon Utilization and Element Cycling Functions of Hydrothermarchaeota in Hydrothermal Sediment.</title>
        <authorList>
            <person name="Zhou Z."/>
            <person name="Liu Y."/>
            <person name="Xu W."/>
            <person name="Pan J."/>
            <person name="Luo Z.H."/>
            <person name="Li M."/>
        </authorList>
    </citation>
    <scope>NUCLEOTIDE SEQUENCE [LARGE SCALE GENOMIC DNA]</scope>
    <source>
        <strain evidence="2">SpSt-1</strain>
        <strain evidence="1">SpSt-1121</strain>
    </source>
</reference>
<dbReference type="AlphaFoldDB" id="A0A7C5TI06"/>
<dbReference type="Gene3D" id="2.40.50.100">
    <property type="match status" value="1"/>
</dbReference>
<protein>
    <submittedName>
        <fullName evidence="1">DUF2118 domain-containing protein</fullName>
    </submittedName>
</protein>
<accession>A0A7C5TI06</accession>
<organism evidence="1">
    <name type="scientific">Ignisphaera aggregans</name>
    <dbReference type="NCBI Taxonomy" id="334771"/>
    <lineage>
        <taxon>Archaea</taxon>
        <taxon>Thermoproteota</taxon>
        <taxon>Thermoprotei</taxon>
        <taxon>Desulfurococcales</taxon>
        <taxon>Desulfurococcaceae</taxon>
        <taxon>Ignisphaera</taxon>
    </lineage>
</organism>